<evidence type="ECO:0000313" key="2">
    <source>
        <dbReference type="EMBL" id="GAA5482612.1"/>
    </source>
</evidence>
<accession>A0ABP9UPI5</accession>
<comment type="caution">
    <text evidence="2">The sequence shown here is derived from an EMBL/GenBank/DDBJ whole genome shotgun (WGS) entry which is preliminary data.</text>
</comment>
<dbReference type="PROSITE" id="PS51257">
    <property type="entry name" value="PROKAR_LIPOPROTEIN"/>
    <property type="match status" value="1"/>
</dbReference>
<gene>
    <name evidence="2" type="ORF">Hsar01_01835</name>
</gene>
<keyword evidence="3" id="KW-1185">Reference proteome</keyword>
<evidence type="ECO:0008006" key="4">
    <source>
        <dbReference type="Google" id="ProtNLM"/>
    </source>
</evidence>
<evidence type="ECO:0000256" key="1">
    <source>
        <dbReference type="SAM" id="SignalP"/>
    </source>
</evidence>
<protein>
    <recommendedName>
        <fullName evidence="4">Lipoprotein</fullName>
    </recommendedName>
</protein>
<reference evidence="2 3" key="1">
    <citation type="submission" date="2024-02" db="EMBL/GenBank/DDBJ databases">
        <title>Haloferula sargassicola NBRC 104335.</title>
        <authorList>
            <person name="Ichikawa N."/>
            <person name="Katano-Makiyama Y."/>
            <person name="Hidaka K."/>
        </authorList>
    </citation>
    <scope>NUCLEOTIDE SEQUENCE [LARGE SCALE GENOMIC DNA]</scope>
    <source>
        <strain evidence="2 3">NBRC 104335</strain>
    </source>
</reference>
<sequence>MKNLTLLLSLVALSLGFSSCCSMFGAKNFFAGVKEETYKAKVCGYDIVREEKVVDAKSGLVEVTETKVPRYEERTRKVFVKCPKCTRYYCLKEGCCGSNTEAARKMATAQGSSGSPFIGLVPTMKPIAP</sequence>
<proteinExistence type="predicted"/>
<dbReference type="EMBL" id="BAABRI010000009">
    <property type="protein sequence ID" value="GAA5482612.1"/>
    <property type="molecule type" value="Genomic_DNA"/>
</dbReference>
<keyword evidence="1" id="KW-0732">Signal</keyword>
<dbReference type="RefSeq" id="WP_353566749.1">
    <property type="nucleotide sequence ID" value="NZ_BAABRI010000009.1"/>
</dbReference>
<feature type="chain" id="PRO_5046062646" description="Lipoprotein" evidence="1">
    <location>
        <begin position="24"/>
        <end position="129"/>
    </location>
</feature>
<name>A0ABP9UPI5_9BACT</name>
<dbReference type="Proteomes" id="UP001476282">
    <property type="component" value="Unassembled WGS sequence"/>
</dbReference>
<evidence type="ECO:0000313" key="3">
    <source>
        <dbReference type="Proteomes" id="UP001476282"/>
    </source>
</evidence>
<feature type="signal peptide" evidence="1">
    <location>
        <begin position="1"/>
        <end position="23"/>
    </location>
</feature>
<organism evidence="2 3">
    <name type="scientific">Haloferula sargassicola</name>
    <dbReference type="NCBI Taxonomy" id="490096"/>
    <lineage>
        <taxon>Bacteria</taxon>
        <taxon>Pseudomonadati</taxon>
        <taxon>Verrucomicrobiota</taxon>
        <taxon>Verrucomicrobiia</taxon>
        <taxon>Verrucomicrobiales</taxon>
        <taxon>Verrucomicrobiaceae</taxon>
        <taxon>Haloferula</taxon>
    </lineage>
</organism>